<dbReference type="InterPro" id="IPR020806">
    <property type="entry name" value="PKS_PP-bd"/>
</dbReference>
<feature type="domain" description="Carrier" evidence="3">
    <location>
        <begin position="66"/>
        <end position="143"/>
    </location>
</feature>
<dbReference type="GO" id="GO:0031177">
    <property type="term" value="F:phosphopantetheine binding"/>
    <property type="evidence" value="ECO:0007669"/>
    <property type="project" value="InterPro"/>
</dbReference>
<dbReference type="Gene3D" id="1.10.1200.10">
    <property type="entry name" value="ACP-like"/>
    <property type="match status" value="1"/>
</dbReference>
<keyword evidence="2" id="KW-0597">Phosphoprotein</keyword>
<name>A0A1B8AAS6_FUSPO</name>
<keyword evidence="5" id="KW-1185">Reference proteome</keyword>
<organism evidence="4 5">
    <name type="scientific">Fusarium poae</name>
    <dbReference type="NCBI Taxonomy" id="36050"/>
    <lineage>
        <taxon>Eukaryota</taxon>
        <taxon>Fungi</taxon>
        <taxon>Dikarya</taxon>
        <taxon>Ascomycota</taxon>
        <taxon>Pezizomycotina</taxon>
        <taxon>Sordariomycetes</taxon>
        <taxon>Hypocreomycetidae</taxon>
        <taxon>Hypocreales</taxon>
        <taxon>Nectriaceae</taxon>
        <taxon>Fusarium</taxon>
    </lineage>
</organism>
<dbReference type="SUPFAM" id="SSF47336">
    <property type="entry name" value="ACP-like"/>
    <property type="match status" value="1"/>
</dbReference>
<dbReference type="EMBL" id="LYXU01000011">
    <property type="protein sequence ID" value="OBS17581.1"/>
    <property type="molecule type" value="Genomic_DNA"/>
</dbReference>
<accession>A0A1B8AAS6</accession>
<protein>
    <recommendedName>
        <fullName evidence="3">Carrier domain-containing protein</fullName>
    </recommendedName>
</protein>
<comment type="caution">
    <text evidence="4">The sequence shown here is derived from an EMBL/GenBank/DDBJ whole genome shotgun (WGS) entry which is preliminary data.</text>
</comment>
<dbReference type="PROSITE" id="PS50075">
    <property type="entry name" value="CARRIER"/>
    <property type="match status" value="1"/>
</dbReference>
<dbReference type="SMART" id="SM00823">
    <property type="entry name" value="PKS_PP"/>
    <property type="match status" value="1"/>
</dbReference>
<evidence type="ECO:0000256" key="2">
    <source>
        <dbReference type="ARBA" id="ARBA00022553"/>
    </source>
</evidence>
<reference evidence="4 5" key="1">
    <citation type="submission" date="2016-06" db="EMBL/GenBank/DDBJ databases">
        <title>Living apart together: crosstalk between the core and supernumerary genomes in a fungal plant pathogen.</title>
        <authorList>
            <person name="Vanheule A."/>
            <person name="Audenaert K."/>
            <person name="Warris S."/>
            <person name="Van De Geest H."/>
            <person name="Schijlen E."/>
            <person name="Hofte M."/>
            <person name="De Saeger S."/>
            <person name="Haesaert G."/>
            <person name="Waalwijk C."/>
            <person name="Van Der Lee T."/>
        </authorList>
    </citation>
    <scope>NUCLEOTIDE SEQUENCE [LARGE SCALE GENOMIC DNA]</scope>
    <source>
        <strain evidence="4 5">2516</strain>
    </source>
</reference>
<dbReference type="InterPro" id="IPR036736">
    <property type="entry name" value="ACP-like_sf"/>
</dbReference>
<evidence type="ECO:0000313" key="5">
    <source>
        <dbReference type="Proteomes" id="UP000091967"/>
    </source>
</evidence>
<evidence type="ECO:0000313" key="4">
    <source>
        <dbReference type="EMBL" id="OBS17581.1"/>
    </source>
</evidence>
<keyword evidence="1" id="KW-0596">Phosphopantetheine</keyword>
<evidence type="ECO:0000256" key="1">
    <source>
        <dbReference type="ARBA" id="ARBA00022450"/>
    </source>
</evidence>
<dbReference type="Proteomes" id="UP000091967">
    <property type="component" value="Unassembled WGS sequence"/>
</dbReference>
<gene>
    <name evidence="4" type="ORF">FPOA_11984</name>
</gene>
<dbReference type="STRING" id="36050.A0A1B8AAS6"/>
<dbReference type="InterPro" id="IPR009081">
    <property type="entry name" value="PP-bd_ACP"/>
</dbReference>
<dbReference type="AlphaFoldDB" id="A0A1B8AAS6"/>
<dbReference type="Pfam" id="PF00550">
    <property type="entry name" value="PP-binding"/>
    <property type="match status" value="1"/>
</dbReference>
<sequence>MIDKATAEWQSWAQDAKFGLLLSKAADNAASDADEGSGESAVQTAVKAFQNALGRLGDASDCKEAALQPFVCTALVAKVAQVLSIKIGEIQPSRSAIQYGMDSLIAIEVRSWGRYAFHIDLPINDLTNPYSIQDLAARVSRMNV</sequence>
<proteinExistence type="predicted"/>
<evidence type="ECO:0000259" key="3">
    <source>
        <dbReference type="PROSITE" id="PS50075"/>
    </source>
</evidence>